<keyword evidence="3" id="KW-1185">Reference proteome</keyword>
<evidence type="ECO:0000313" key="3">
    <source>
        <dbReference type="Proteomes" id="UP000587527"/>
    </source>
</evidence>
<protein>
    <submittedName>
        <fullName evidence="2">Uncharacterized protein</fullName>
    </submittedName>
</protein>
<evidence type="ECO:0000256" key="1">
    <source>
        <dbReference type="SAM" id="Phobius"/>
    </source>
</evidence>
<dbReference type="RefSeq" id="WP_184840366.1">
    <property type="nucleotide sequence ID" value="NZ_JACHMN010000002.1"/>
</dbReference>
<dbReference type="Gene3D" id="3.30.420.40">
    <property type="match status" value="2"/>
</dbReference>
<keyword evidence="1" id="KW-0472">Membrane</keyword>
<comment type="caution">
    <text evidence="2">The sequence shown here is derived from an EMBL/GenBank/DDBJ whole genome shotgun (WGS) entry which is preliminary data.</text>
</comment>
<feature type="transmembrane region" description="Helical" evidence="1">
    <location>
        <begin position="356"/>
        <end position="378"/>
    </location>
</feature>
<keyword evidence="1" id="KW-1133">Transmembrane helix</keyword>
<proteinExistence type="predicted"/>
<dbReference type="EMBL" id="JACHMN010000002">
    <property type="protein sequence ID" value="MBB5871962.1"/>
    <property type="molecule type" value="Genomic_DNA"/>
</dbReference>
<name>A0A841BYT0_9ACTN</name>
<keyword evidence="1" id="KW-0812">Transmembrane</keyword>
<organism evidence="2 3">
    <name type="scientific">Allocatelliglobosispora scoriae</name>
    <dbReference type="NCBI Taxonomy" id="643052"/>
    <lineage>
        <taxon>Bacteria</taxon>
        <taxon>Bacillati</taxon>
        <taxon>Actinomycetota</taxon>
        <taxon>Actinomycetes</taxon>
        <taxon>Micromonosporales</taxon>
        <taxon>Micromonosporaceae</taxon>
        <taxon>Allocatelliglobosispora</taxon>
    </lineage>
</organism>
<reference evidence="2 3" key="1">
    <citation type="submission" date="2020-08" db="EMBL/GenBank/DDBJ databases">
        <title>Sequencing the genomes of 1000 actinobacteria strains.</title>
        <authorList>
            <person name="Klenk H.-P."/>
        </authorList>
    </citation>
    <scope>NUCLEOTIDE SEQUENCE [LARGE SCALE GENOMIC DNA]</scope>
    <source>
        <strain evidence="2 3">DSM 45362</strain>
    </source>
</reference>
<feature type="transmembrane region" description="Helical" evidence="1">
    <location>
        <begin position="265"/>
        <end position="286"/>
    </location>
</feature>
<feature type="transmembrane region" description="Helical" evidence="1">
    <location>
        <begin position="484"/>
        <end position="501"/>
    </location>
</feature>
<sequence length="548" mass="56817">MEVVRGDDEPVVAALARHLRTVADHAGPCETLTVVVPPSWGPRHHGRVSRAASTAGLPPPLIINEAAAIAWRCFASAGPDDTVMVCVLGEDNSHATVVQRSTDGWTRVATQPIPDATGDHMDQTLATAVGIGDDLDNDLRTQIAGARPRLAADQPTAIVAAGQPFPLKPSDFANAAQTARNAAVTAVLDTLDTAAVDPHQLHGTVSAGDLADTISLPEALSKDLGAPVTAAADGRLTAAYGALTARAPVLPKTPGPVRRRWGFRAAYLVSPLVAAIAAGLLQWQIFDSVQFLLGSEVGRIAADYEKLPFIFDTAAFACVGWCLLAAALGLARNLAAAIHTTPDEGRANVRQAGQTYAFAAIVGLALASMQGLLAQALIGGPDEYAPPYLAASLAGAAVPALVAITVGLAAPWLTAQPAWTERLHHPTAAVVCAVTGILAANAQSTGRPIPGVPAIITEIVGITGGGLLGVGIAMTLVTMRSARLILGALLGAASMIIVGFSNLHSTIIIYLIVVAVWWIRRGTRILLDSLPPNWWHRLALTTQDGHQT</sequence>
<feature type="transmembrane region" description="Helical" evidence="1">
    <location>
        <begin position="390"/>
        <end position="413"/>
    </location>
</feature>
<dbReference type="Proteomes" id="UP000587527">
    <property type="component" value="Unassembled WGS sequence"/>
</dbReference>
<feature type="transmembrane region" description="Helical" evidence="1">
    <location>
        <begin position="314"/>
        <end position="335"/>
    </location>
</feature>
<gene>
    <name evidence="2" type="ORF">F4553_005341</name>
</gene>
<feature type="transmembrane region" description="Helical" evidence="1">
    <location>
        <begin position="454"/>
        <end position="477"/>
    </location>
</feature>
<feature type="transmembrane region" description="Helical" evidence="1">
    <location>
        <begin position="425"/>
        <end position="442"/>
    </location>
</feature>
<dbReference type="Gene3D" id="3.90.640.10">
    <property type="entry name" value="Actin, Chain A, domain 4"/>
    <property type="match status" value="1"/>
</dbReference>
<evidence type="ECO:0000313" key="2">
    <source>
        <dbReference type="EMBL" id="MBB5871962.1"/>
    </source>
</evidence>
<dbReference type="AlphaFoldDB" id="A0A841BYT0"/>
<accession>A0A841BYT0</accession>